<gene>
    <name evidence="1" type="ORF">EVJ48_05160</name>
</gene>
<comment type="caution">
    <text evidence="1">The sequence shown here is derived from an EMBL/GenBank/DDBJ whole genome shotgun (WGS) entry which is preliminary data.</text>
</comment>
<reference evidence="1 2" key="1">
    <citation type="submission" date="2019-01" db="EMBL/GenBank/DDBJ databases">
        <title>Insights into ecological role of a new deltaproteobacterial order Candidatus Sinidesulfobacterales (Sva0485) by metagenomics and metatranscriptomics.</title>
        <authorList>
            <person name="Tan S."/>
            <person name="Liu J."/>
            <person name="Fang Y."/>
            <person name="Hedlund B."/>
            <person name="Lian Z.-H."/>
            <person name="Huang L.-Y."/>
            <person name="Li J.-T."/>
            <person name="Huang L.-N."/>
            <person name="Li W.-J."/>
            <person name="Jiang H.-C."/>
            <person name="Dong H.-L."/>
            <person name="Shu W.-S."/>
        </authorList>
    </citation>
    <scope>NUCLEOTIDE SEQUENCE [LARGE SCALE GENOMIC DNA]</scope>
    <source>
        <strain evidence="1">AP4</strain>
    </source>
</reference>
<evidence type="ECO:0008006" key="3">
    <source>
        <dbReference type="Google" id="ProtNLM"/>
    </source>
</evidence>
<evidence type="ECO:0000313" key="1">
    <source>
        <dbReference type="EMBL" id="RZV39317.1"/>
    </source>
</evidence>
<name>A0A520XDN1_9DELT</name>
<evidence type="ECO:0000313" key="2">
    <source>
        <dbReference type="Proteomes" id="UP000322454"/>
    </source>
</evidence>
<dbReference type="Proteomes" id="UP000322454">
    <property type="component" value="Unassembled WGS sequence"/>
</dbReference>
<dbReference type="EMBL" id="SHMQ01000011">
    <property type="protein sequence ID" value="RZV39317.1"/>
    <property type="molecule type" value="Genomic_DNA"/>
</dbReference>
<protein>
    <recommendedName>
        <fullName evidence="3">PilZ domain-containing protein</fullName>
    </recommendedName>
</protein>
<organism evidence="1 2">
    <name type="scientific">Candidatus Acidulodesulfobacterium acidiphilum</name>
    <dbReference type="NCBI Taxonomy" id="2597224"/>
    <lineage>
        <taxon>Bacteria</taxon>
        <taxon>Deltaproteobacteria</taxon>
        <taxon>Candidatus Acidulodesulfobacterales</taxon>
        <taxon>Candidatus Acidulodesulfobacterium</taxon>
    </lineage>
</organism>
<proteinExistence type="predicted"/>
<dbReference type="AlphaFoldDB" id="A0A520XDN1"/>
<sequence length="330" mass="38109">MKKEEDYDNFFYENQEIVLETPQKKFKGYIAKLDENILNIILYACFEDKKVLEFDLNDCNPEKDIELIKKTDDINIINYGFSKTYKYKIAIHKIFRNTSGIFIKANISGKPIEEREGREFVRVIAVIQFIYQKISMEEFLETKESYIARPSFTTSVYGIYGVASPKVYGTHAEKDEDIPINPKLENLLIAINSKLDVILSILNPEASIFSDVKEKRVSISGSGIMWIEETDKNDTIQNKNKDENKEDLNLKLGDILKITMLFPSVPQFVVKALAQVVNVSEYPSDEGSNKAKISFACKFTAINESDRDEIIKFTFEQQRRQIAKQNREQL</sequence>
<accession>A0A520XDN1</accession>